<feature type="non-terminal residue" evidence="2">
    <location>
        <position position="1"/>
    </location>
</feature>
<dbReference type="InterPro" id="IPR057191">
    <property type="entry name" value="DUF7869"/>
</dbReference>
<organism evidence="2 3">
    <name type="scientific">Durusdinium trenchii</name>
    <dbReference type="NCBI Taxonomy" id="1381693"/>
    <lineage>
        <taxon>Eukaryota</taxon>
        <taxon>Sar</taxon>
        <taxon>Alveolata</taxon>
        <taxon>Dinophyceae</taxon>
        <taxon>Suessiales</taxon>
        <taxon>Symbiodiniaceae</taxon>
        <taxon>Durusdinium</taxon>
    </lineage>
</organism>
<comment type="caution">
    <text evidence="2">The sequence shown here is derived from an EMBL/GenBank/DDBJ whole genome shotgun (WGS) entry which is preliminary data.</text>
</comment>
<dbReference type="Pfam" id="PF25273">
    <property type="entry name" value="DUF7869"/>
    <property type="match status" value="1"/>
</dbReference>
<name>A0ABP0RVX4_9DINO</name>
<accession>A0ABP0RVX4</accession>
<evidence type="ECO:0000313" key="3">
    <source>
        <dbReference type="Proteomes" id="UP001642464"/>
    </source>
</evidence>
<dbReference type="PANTHER" id="PTHR33153:SF3">
    <property type="entry name" value="TRAFFICKING PROTEIN PARTICLE COMPLEX SUBUNIT 11 DOMAIN-CONTAINING PROTEIN"/>
    <property type="match status" value="1"/>
</dbReference>
<dbReference type="PANTHER" id="PTHR33153">
    <property type="entry name" value="MYND-TYPE DOMAIN-CONTAINING PROTEIN"/>
    <property type="match status" value="1"/>
</dbReference>
<keyword evidence="3" id="KW-1185">Reference proteome</keyword>
<evidence type="ECO:0000313" key="2">
    <source>
        <dbReference type="EMBL" id="CAK9104791.1"/>
    </source>
</evidence>
<feature type="domain" description="DUF7869" evidence="1">
    <location>
        <begin position="130"/>
        <end position="253"/>
    </location>
</feature>
<sequence>VFDMLKTQEQQVWQSDFQDKLRVRFHQHHSVCSQCCRHKLIIKKLGHCPPARRMQQQLLMDHRHRQHKDRQCYWELRSRSRMASKAVSPDVVCMILDSMDAAKHAWPRATAMLSKELVNFNRPRLTSTTLLVHGHMCLTCLSPHWVSTTSSRSTEIISHALTRLSKERELRDSTIHIQADNCTKEAKNNCLLRALAMWTAKRQVKASQLSFLSSGHSHEDIDAHFALTRSHLEKHQELWTPADFRDSLQSWFDDDLTRRPHEPYRKALYAAAARLWAEGVPMQKALRIVDGEEKTLGQRRRTYVSTGDLISPGAAWHLRPWQLAFREDYGLRGTSDGDWLSARLSSELVCHDPFIPNMRIMKRISQVFAHTNVLIKEVQLSLAQLILLNGMVTDANVPGTEKVTCATVQAGWLRSPALKVSQSDIKVDEKLAPPQSIFLVKGWNRCVCCLAVLWAMYQRPDLYEATPENVKMFELRHGDADLTNLMEQSVPPADLGKAEKESKDKASEPFGNISGLAALDFKHLNDRYVRGKAAVDAYMATNHQLIHVSSLVMAHGQIVLALQSLPHNTLTILLVDVTVWPSRAVAIDECIQLCQGISTGNSKCLTFFLLPQAWNASHRAQVNPPGVGAMVNSATSAFNRSRALLGSITQVQRSRVNELVNPEPDHALAPHWRVQQRGISATRTVIQELLAGVTTQDDQCVLIVDLLPTRFAEWSHAAWDMQRERLEEPSSKLDVRFISVYHDDSNDMASHTELIRGKIMRDWWDGSDQAGAKSRSSATFGESLPALDCLAVINGDVKKLEVVIINSCMFVSNLFR</sequence>
<keyword evidence="2" id="KW-0489">Methyltransferase</keyword>
<dbReference type="GO" id="GO:0032259">
    <property type="term" value="P:methylation"/>
    <property type="evidence" value="ECO:0007669"/>
    <property type="project" value="UniProtKB-KW"/>
</dbReference>
<dbReference type="EMBL" id="CAXAMM010042423">
    <property type="protein sequence ID" value="CAK9104791.1"/>
    <property type="molecule type" value="Genomic_DNA"/>
</dbReference>
<dbReference type="GO" id="GO:0008168">
    <property type="term" value="F:methyltransferase activity"/>
    <property type="evidence" value="ECO:0007669"/>
    <property type="project" value="UniProtKB-KW"/>
</dbReference>
<gene>
    <name evidence="2" type="ORF">SCF082_LOCUS48872</name>
</gene>
<proteinExistence type="predicted"/>
<evidence type="ECO:0000259" key="1">
    <source>
        <dbReference type="Pfam" id="PF25273"/>
    </source>
</evidence>
<protein>
    <submittedName>
        <fullName evidence="2">Modification methylase ScrFIA</fullName>
    </submittedName>
</protein>
<dbReference type="Proteomes" id="UP001642464">
    <property type="component" value="Unassembled WGS sequence"/>
</dbReference>
<reference evidence="2 3" key="1">
    <citation type="submission" date="2024-02" db="EMBL/GenBank/DDBJ databases">
        <authorList>
            <person name="Chen Y."/>
            <person name="Shah S."/>
            <person name="Dougan E. K."/>
            <person name="Thang M."/>
            <person name="Chan C."/>
        </authorList>
    </citation>
    <scope>NUCLEOTIDE SEQUENCE [LARGE SCALE GENOMIC DNA]</scope>
</reference>
<keyword evidence="2" id="KW-0808">Transferase</keyword>